<dbReference type="Pfam" id="PF13581">
    <property type="entry name" value="HATPase_c_2"/>
    <property type="match status" value="1"/>
</dbReference>
<dbReference type="PANTHER" id="PTHR35526">
    <property type="entry name" value="ANTI-SIGMA-F FACTOR RSBW-RELATED"/>
    <property type="match status" value="1"/>
</dbReference>
<evidence type="ECO:0000259" key="2">
    <source>
        <dbReference type="Pfam" id="PF13581"/>
    </source>
</evidence>
<keyword evidence="4" id="KW-1185">Reference proteome</keyword>
<dbReference type="CDD" id="cd16936">
    <property type="entry name" value="HATPase_RsbW-like"/>
    <property type="match status" value="1"/>
</dbReference>
<proteinExistence type="predicted"/>
<dbReference type="AlphaFoldDB" id="A0A918ZBX5"/>
<gene>
    <name evidence="3" type="ORF">GCM10018785_13570</name>
</gene>
<protein>
    <recommendedName>
        <fullName evidence="2">Histidine kinase/HSP90-like ATPase domain-containing protein</fullName>
    </recommendedName>
</protein>
<sequence length="115" mass="12438">MSKARQELRKYLADWGAARIEDAALIVLSELLTNAVRHAHGTHGRVIETRFVRLPAGGLRLEVHDASPALPVLRAPEPCADGGRGLPLVAALAERWGVAARNGPGKRVWAELRVP</sequence>
<evidence type="ECO:0000313" key="3">
    <source>
        <dbReference type="EMBL" id="GHE45222.1"/>
    </source>
</evidence>
<reference evidence="3" key="1">
    <citation type="journal article" date="2014" name="Int. J. Syst. Evol. Microbiol.">
        <title>Complete genome sequence of Corynebacterium casei LMG S-19264T (=DSM 44701T), isolated from a smear-ripened cheese.</title>
        <authorList>
            <consortium name="US DOE Joint Genome Institute (JGI-PGF)"/>
            <person name="Walter F."/>
            <person name="Albersmeier A."/>
            <person name="Kalinowski J."/>
            <person name="Ruckert C."/>
        </authorList>
    </citation>
    <scope>NUCLEOTIDE SEQUENCE</scope>
    <source>
        <strain evidence="3">JCM 4784</strain>
    </source>
</reference>
<comment type="caution">
    <text evidence="3">The sequence shown here is derived from an EMBL/GenBank/DDBJ whole genome shotgun (WGS) entry which is preliminary data.</text>
</comment>
<evidence type="ECO:0000313" key="4">
    <source>
        <dbReference type="Proteomes" id="UP000608024"/>
    </source>
</evidence>
<evidence type="ECO:0000256" key="1">
    <source>
        <dbReference type="ARBA" id="ARBA00022527"/>
    </source>
</evidence>
<dbReference type="GO" id="GO:0004674">
    <property type="term" value="F:protein serine/threonine kinase activity"/>
    <property type="evidence" value="ECO:0007669"/>
    <property type="project" value="UniProtKB-KW"/>
</dbReference>
<organism evidence="3 4">
    <name type="scientific">Streptomyces longispororuber</name>
    <dbReference type="NCBI Taxonomy" id="68230"/>
    <lineage>
        <taxon>Bacteria</taxon>
        <taxon>Bacillati</taxon>
        <taxon>Actinomycetota</taxon>
        <taxon>Actinomycetes</taxon>
        <taxon>Kitasatosporales</taxon>
        <taxon>Streptomycetaceae</taxon>
        <taxon>Streptomyces</taxon>
    </lineage>
</organism>
<dbReference type="PANTHER" id="PTHR35526:SF3">
    <property type="entry name" value="ANTI-SIGMA-F FACTOR RSBW"/>
    <property type="match status" value="1"/>
</dbReference>
<feature type="domain" description="Histidine kinase/HSP90-like ATPase" evidence="2">
    <location>
        <begin position="2"/>
        <end position="109"/>
    </location>
</feature>
<dbReference type="InterPro" id="IPR050267">
    <property type="entry name" value="Anti-sigma-factor_SerPK"/>
</dbReference>
<name>A0A918ZBX5_9ACTN</name>
<dbReference type="EMBL" id="BNBT01000012">
    <property type="protein sequence ID" value="GHE45222.1"/>
    <property type="molecule type" value="Genomic_DNA"/>
</dbReference>
<dbReference type="Proteomes" id="UP000608024">
    <property type="component" value="Unassembled WGS sequence"/>
</dbReference>
<dbReference type="InterPro" id="IPR036890">
    <property type="entry name" value="HATPase_C_sf"/>
</dbReference>
<accession>A0A918ZBX5</accession>
<keyword evidence="1" id="KW-0418">Kinase</keyword>
<dbReference type="SUPFAM" id="SSF55874">
    <property type="entry name" value="ATPase domain of HSP90 chaperone/DNA topoisomerase II/histidine kinase"/>
    <property type="match status" value="1"/>
</dbReference>
<keyword evidence="1" id="KW-0723">Serine/threonine-protein kinase</keyword>
<dbReference type="Gene3D" id="3.30.565.10">
    <property type="entry name" value="Histidine kinase-like ATPase, C-terminal domain"/>
    <property type="match status" value="1"/>
</dbReference>
<dbReference type="InterPro" id="IPR003594">
    <property type="entry name" value="HATPase_dom"/>
</dbReference>
<reference evidence="3" key="2">
    <citation type="submission" date="2020-09" db="EMBL/GenBank/DDBJ databases">
        <authorList>
            <person name="Sun Q."/>
            <person name="Ohkuma M."/>
        </authorList>
    </citation>
    <scope>NUCLEOTIDE SEQUENCE</scope>
    <source>
        <strain evidence="3">JCM 4784</strain>
    </source>
</reference>
<dbReference type="RefSeq" id="WP_229925430.1">
    <property type="nucleotide sequence ID" value="NZ_BNBT01000012.1"/>
</dbReference>
<keyword evidence="1" id="KW-0808">Transferase</keyword>